<protein>
    <submittedName>
        <fullName evidence="4">Uncharacterized protein</fullName>
    </submittedName>
</protein>
<comment type="caution">
    <text evidence="4">The sequence shown here is derived from an EMBL/GenBank/DDBJ whole genome shotgun (WGS) entry which is preliminary data.</text>
</comment>
<sequence length="878" mass="90885">MRTVRRAVALAALLPCVTMAAPTALPSLALASPGRGSLELSAGQLSGAVARQRVQVGLAFTQVTPKTLHGNSQILISGVAKNRTEGQLAGLTVRLRYSAQPITSRSQLDQFSSGQTNLLPNATQAQPLTNVAAPGSTQNWSFKATPKSLGLRASNGTPGVYPVGVEVLNPAQQAIGGLTTFLTFMPQKRLFKPVSISWVWPLIDRMHRTTDGTFFDDQLTKDMAPGGRLNRLVSAAGSTATPVTWAVDPALMDDAQRIASDGYVVQPFGAKKGAKKEKSPVAARWLSDLKTASKGDPYFTVPYGDPDVVALVRHKTPRDIAVALDARNTGVATQALGRPADARVAWPPYGAAGPGTLEQLAEHQLKRGGSFLMSSSQFQNPASGTPPNATTALQTKQGVEKTVLYDEKLSQIVSQGSRSGAGGVLTEQRFLAETAMIAAEAPNLQRSVVVAPDRHWDPAPGLAERLLTYTKDAAWLRETPLKKIESAQPQDRVFNGLPDSNVWHELGDAHLAQTHDIAKRASTFRAVMTGDITISYERALLRLDSVAWRSMPARAKAAREALNRQVTGDMQSVRIVQPKNGRVLMGGSSGRLPVLIENRLNDQSVTVRLVATSENTAKLRLGQLAPEEAVIELRPGQRAQRWIPAKASGNGNFHVYLELMIPNSKGRRFGDVQTITVRTTGYGRLALLITGAGLAVLFVGVGVRAIRARRRRKAEAAGDGSTGMGSAGTAEQGNGYAGPGFAGPGLPGVEFPAAPGSPGAGLPAAGPGSGAGPGPSGPGPQSPGQPAGAPSEPGRAPGPTGPGSAPAGPAAPGPAGAAPAWPAAGAAASDVPGAAGAAGEAGAGEPGGLPEPAADGKAGRPGRPGKHAAGEPRGRDGD</sequence>
<evidence type="ECO:0000313" key="5">
    <source>
        <dbReference type="Proteomes" id="UP000323380"/>
    </source>
</evidence>
<reference evidence="4 5" key="1">
    <citation type="submission" date="2019-08" db="EMBL/GenBank/DDBJ databases">
        <title>Actinomadura sp. nov. CYP1-5 isolated from mountain soil.</title>
        <authorList>
            <person name="Songsumanus A."/>
            <person name="Kuncharoen N."/>
            <person name="Kudo T."/>
            <person name="Yuki M."/>
            <person name="Igarashi Y."/>
            <person name="Tanasupawat S."/>
        </authorList>
    </citation>
    <scope>NUCLEOTIDE SEQUENCE [LARGE SCALE GENOMIC DNA]</scope>
    <source>
        <strain evidence="4 5">JCM 14158</strain>
    </source>
</reference>
<dbReference type="Pfam" id="PF19516">
    <property type="entry name" value="DUF6049"/>
    <property type="match status" value="1"/>
</dbReference>
<feature type="compositionally biased region" description="Gly residues" evidence="1">
    <location>
        <begin position="735"/>
        <end position="746"/>
    </location>
</feature>
<proteinExistence type="predicted"/>
<feature type="compositionally biased region" description="Low complexity" evidence="1">
    <location>
        <begin position="784"/>
        <end position="838"/>
    </location>
</feature>
<feature type="compositionally biased region" description="Basic and acidic residues" evidence="1">
    <location>
        <begin position="868"/>
        <end position="878"/>
    </location>
</feature>
<dbReference type="RefSeq" id="WP_148344168.1">
    <property type="nucleotide sequence ID" value="NZ_VSFG01000001.1"/>
</dbReference>
<gene>
    <name evidence="4" type="ORF">FXF69_09285</name>
</gene>
<keyword evidence="2" id="KW-0472">Membrane</keyword>
<evidence type="ECO:0000256" key="3">
    <source>
        <dbReference type="SAM" id="SignalP"/>
    </source>
</evidence>
<accession>A0A5D0NZ34</accession>
<keyword evidence="2" id="KW-0812">Transmembrane</keyword>
<dbReference type="STRING" id="1220554.GCA_001552135_08133"/>
<feature type="compositionally biased region" description="Low complexity" evidence="1">
    <location>
        <begin position="752"/>
        <end position="766"/>
    </location>
</feature>
<keyword evidence="3" id="KW-0732">Signal</keyword>
<keyword evidence="5" id="KW-1185">Reference proteome</keyword>
<dbReference type="EMBL" id="VSFG01000001">
    <property type="protein sequence ID" value="TYB49281.1"/>
    <property type="molecule type" value="Genomic_DNA"/>
</dbReference>
<dbReference type="AlphaFoldDB" id="A0A5D0NZ34"/>
<organism evidence="4 5">
    <name type="scientific">Actinomadura chibensis</name>
    <dbReference type="NCBI Taxonomy" id="392828"/>
    <lineage>
        <taxon>Bacteria</taxon>
        <taxon>Bacillati</taxon>
        <taxon>Actinomycetota</taxon>
        <taxon>Actinomycetes</taxon>
        <taxon>Streptosporangiales</taxon>
        <taxon>Thermomonosporaceae</taxon>
        <taxon>Actinomadura</taxon>
    </lineage>
</organism>
<dbReference type="Proteomes" id="UP000323380">
    <property type="component" value="Unassembled WGS sequence"/>
</dbReference>
<evidence type="ECO:0000256" key="1">
    <source>
        <dbReference type="SAM" id="MobiDB-lite"/>
    </source>
</evidence>
<dbReference type="InterPro" id="IPR046112">
    <property type="entry name" value="DUF6049"/>
</dbReference>
<feature type="region of interest" description="Disordered" evidence="1">
    <location>
        <begin position="712"/>
        <end position="878"/>
    </location>
</feature>
<keyword evidence="2" id="KW-1133">Transmembrane helix</keyword>
<feature type="signal peptide" evidence="3">
    <location>
        <begin position="1"/>
        <end position="20"/>
    </location>
</feature>
<evidence type="ECO:0000256" key="2">
    <source>
        <dbReference type="SAM" id="Phobius"/>
    </source>
</evidence>
<feature type="chain" id="PRO_5022676093" evidence="3">
    <location>
        <begin position="21"/>
        <end position="878"/>
    </location>
</feature>
<name>A0A5D0NZ34_9ACTN</name>
<feature type="transmembrane region" description="Helical" evidence="2">
    <location>
        <begin position="682"/>
        <end position="703"/>
    </location>
</feature>
<evidence type="ECO:0000313" key="4">
    <source>
        <dbReference type="EMBL" id="TYB49281.1"/>
    </source>
</evidence>